<evidence type="ECO:0000256" key="4">
    <source>
        <dbReference type="ARBA" id="ARBA00022737"/>
    </source>
</evidence>
<dbReference type="GO" id="GO:0004722">
    <property type="term" value="F:protein serine/threonine phosphatase activity"/>
    <property type="evidence" value="ECO:0007669"/>
    <property type="project" value="UniProtKB-EC"/>
</dbReference>
<dbReference type="InterPro" id="IPR002048">
    <property type="entry name" value="EF_hand_dom"/>
</dbReference>
<evidence type="ECO:0000256" key="12">
    <source>
        <dbReference type="SAM" id="MobiDB-lite"/>
    </source>
</evidence>
<evidence type="ECO:0000256" key="1">
    <source>
        <dbReference type="ARBA" id="ARBA00001936"/>
    </source>
</evidence>
<evidence type="ECO:0000256" key="11">
    <source>
        <dbReference type="RuleBase" id="RU004273"/>
    </source>
</evidence>
<evidence type="ECO:0000313" key="15">
    <source>
        <dbReference type="Proteomes" id="UP000494040"/>
    </source>
</evidence>
<evidence type="ECO:0000256" key="2">
    <source>
        <dbReference type="ARBA" id="ARBA00008294"/>
    </source>
</evidence>
<dbReference type="AlphaFoldDB" id="A0A8I6RRM3"/>
<dbReference type="Pfam" id="PF08321">
    <property type="entry name" value="PPP5"/>
    <property type="match status" value="1"/>
</dbReference>
<dbReference type="Gene3D" id="3.60.21.10">
    <property type="match status" value="1"/>
</dbReference>
<dbReference type="InterPro" id="IPR012008">
    <property type="entry name" value="Ser/Thr-Pase_EF-hand_contain"/>
</dbReference>
<organism evidence="14 15">
    <name type="scientific">Cimex lectularius</name>
    <name type="common">Bed bug</name>
    <name type="synonym">Acanthia lectularia</name>
    <dbReference type="NCBI Taxonomy" id="79782"/>
    <lineage>
        <taxon>Eukaryota</taxon>
        <taxon>Metazoa</taxon>
        <taxon>Ecdysozoa</taxon>
        <taxon>Arthropoda</taxon>
        <taxon>Hexapoda</taxon>
        <taxon>Insecta</taxon>
        <taxon>Pterygota</taxon>
        <taxon>Neoptera</taxon>
        <taxon>Paraneoptera</taxon>
        <taxon>Hemiptera</taxon>
        <taxon>Heteroptera</taxon>
        <taxon>Panheteroptera</taxon>
        <taxon>Cimicomorpha</taxon>
        <taxon>Cimicidae</taxon>
        <taxon>Cimex</taxon>
    </lineage>
</organism>
<evidence type="ECO:0000256" key="10">
    <source>
        <dbReference type="PIRNR" id="PIRNR000912"/>
    </source>
</evidence>
<keyword evidence="6" id="KW-0106">Calcium</keyword>
<keyword evidence="3 10" id="KW-0479">Metal-binding</keyword>
<dbReference type="KEGG" id="clec:106666214"/>
<dbReference type="PANTHER" id="PTHR45668">
    <property type="entry name" value="SERINE/THREONINE-PROTEIN PHOSPHATASE 5-RELATED"/>
    <property type="match status" value="1"/>
</dbReference>
<feature type="region of interest" description="Disordered" evidence="12">
    <location>
        <begin position="17"/>
        <end position="51"/>
    </location>
</feature>
<dbReference type="InterPro" id="IPR000048">
    <property type="entry name" value="IQ_motif_EF-hand-BS"/>
</dbReference>
<dbReference type="CDD" id="cd23767">
    <property type="entry name" value="IQCD"/>
    <property type="match status" value="1"/>
</dbReference>
<comment type="cofactor">
    <cofactor evidence="1">
        <name>Mn(2+)</name>
        <dbReference type="ChEBI" id="CHEBI:29035"/>
    </cofactor>
</comment>
<evidence type="ECO:0000313" key="14">
    <source>
        <dbReference type="EnsemblMetazoa" id="XP_014248729.1"/>
    </source>
</evidence>
<dbReference type="Pfam" id="PF00149">
    <property type="entry name" value="Metallophos"/>
    <property type="match status" value="1"/>
</dbReference>
<dbReference type="Gene3D" id="1.10.238.10">
    <property type="entry name" value="EF-hand"/>
    <property type="match status" value="1"/>
</dbReference>
<evidence type="ECO:0000256" key="9">
    <source>
        <dbReference type="ARBA" id="ARBA00048336"/>
    </source>
</evidence>
<dbReference type="SUPFAM" id="SSF56300">
    <property type="entry name" value="Metallo-dependent phosphatases"/>
    <property type="match status" value="1"/>
</dbReference>
<keyword evidence="7 10" id="KW-0464">Manganese</keyword>
<evidence type="ECO:0000256" key="5">
    <source>
        <dbReference type="ARBA" id="ARBA00022801"/>
    </source>
</evidence>
<dbReference type="OrthoDB" id="442428at2759"/>
<dbReference type="PRINTS" id="PR00114">
    <property type="entry name" value="STPHPHTASE"/>
</dbReference>
<dbReference type="EC" id="3.1.3.16" evidence="10"/>
<keyword evidence="5 10" id="KW-0378">Hydrolase</keyword>
<dbReference type="GO" id="GO:0005509">
    <property type="term" value="F:calcium ion binding"/>
    <property type="evidence" value="ECO:0007669"/>
    <property type="project" value="UniProtKB-UniRule"/>
</dbReference>
<dbReference type="GO" id="GO:0005506">
    <property type="term" value="F:iron ion binding"/>
    <property type="evidence" value="ECO:0007669"/>
    <property type="project" value="UniProtKB-UniRule"/>
</dbReference>
<dbReference type="CTD" id="40224"/>
<dbReference type="InterPro" id="IPR013235">
    <property type="entry name" value="PPP_dom"/>
</dbReference>
<dbReference type="Pfam" id="PF13499">
    <property type="entry name" value="EF-hand_7"/>
    <property type="match status" value="1"/>
</dbReference>
<dbReference type="GO" id="GO:0050906">
    <property type="term" value="P:detection of stimulus involved in sensory perception"/>
    <property type="evidence" value="ECO:0007669"/>
    <property type="project" value="UniProtKB-UniRule"/>
</dbReference>
<evidence type="ECO:0000256" key="7">
    <source>
        <dbReference type="ARBA" id="ARBA00023211"/>
    </source>
</evidence>
<reference evidence="14" key="1">
    <citation type="submission" date="2022-01" db="UniProtKB">
        <authorList>
            <consortium name="EnsemblMetazoa"/>
        </authorList>
    </citation>
    <scope>IDENTIFICATION</scope>
</reference>
<feature type="compositionally biased region" description="Polar residues" evidence="12">
    <location>
        <begin position="147"/>
        <end position="161"/>
    </location>
</feature>
<feature type="domain" description="EF-hand" evidence="13">
    <location>
        <begin position="682"/>
        <end position="717"/>
    </location>
</feature>
<dbReference type="SMART" id="SM00054">
    <property type="entry name" value="EFh"/>
    <property type="match status" value="3"/>
</dbReference>
<dbReference type="InterPro" id="IPR029052">
    <property type="entry name" value="Metallo-depent_PP-like"/>
</dbReference>
<comment type="catalytic activity">
    <reaction evidence="8">
        <text>O-phospho-L-seryl-[protein] + H2O = L-seryl-[protein] + phosphate</text>
        <dbReference type="Rhea" id="RHEA:20629"/>
        <dbReference type="Rhea" id="RHEA-COMP:9863"/>
        <dbReference type="Rhea" id="RHEA-COMP:11604"/>
        <dbReference type="ChEBI" id="CHEBI:15377"/>
        <dbReference type="ChEBI" id="CHEBI:29999"/>
        <dbReference type="ChEBI" id="CHEBI:43474"/>
        <dbReference type="ChEBI" id="CHEBI:83421"/>
        <dbReference type="EC" id="3.1.3.16"/>
    </reaction>
</comment>
<proteinExistence type="inferred from homology"/>
<dbReference type="InterPro" id="IPR006186">
    <property type="entry name" value="Ser/Thr-sp_prot-phosphatase"/>
</dbReference>
<dbReference type="GO" id="GO:0030145">
    <property type="term" value="F:manganese ion binding"/>
    <property type="evidence" value="ECO:0007669"/>
    <property type="project" value="UniProtKB-UniRule"/>
</dbReference>
<dbReference type="Proteomes" id="UP000494040">
    <property type="component" value="Unassembled WGS sequence"/>
</dbReference>
<evidence type="ECO:0000259" key="13">
    <source>
        <dbReference type="PROSITE" id="PS50222"/>
    </source>
</evidence>
<dbReference type="SUPFAM" id="SSF47473">
    <property type="entry name" value="EF-hand"/>
    <property type="match status" value="1"/>
</dbReference>
<dbReference type="Pfam" id="PF00612">
    <property type="entry name" value="IQ"/>
    <property type="match status" value="1"/>
</dbReference>
<dbReference type="OMA" id="WCEALES"/>
<feature type="compositionally biased region" description="Low complexity" evidence="12">
    <location>
        <begin position="21"/>
        <end position="30"/>
    </location>
</feature>
<accession>A0A8I6RRM3</accession>
<dbReference type="PROSITE" id="PS50096">
    <property type="entry name" value="IQ"/>
    <property type="match status" value="1"/>
</dbReference>
<keyword evidence="4" id="KW-0677">Repeat</keyword>
<dbReference type="PROSITE" id="PS00018">
    <property type="entry name" value="EF_HAND_1"/>
    <property type="match status" value="3"/>
</dbReference>
<dbReference type="PIRSF" id="PIRSF000912">
    <property type="entry name" value="PPEF"/>
    <property type="match status" value="1"/>
</dbReference>
<keyword evidence="15" id="KW-1185">Reference proteome</keyword>
<dbReference type="PROSITE" id="PS50222">
    <property type="entry name" value="EF_HAND_2"/>
    <property type="match status" value="2"/>
</dbReference>
<feature type="domain" description="EF-hand" evidence="13">
    <location>
        <begin position="644"/>
        <end position="679"/>
    </location>
</feature>
<dbReference type="RefSeq" id="XP_014248729.1">
    <property type="nucleotide sequence ID" value="XM_014393243.1"/>
</dbReference>
<evidence type="ECO:0000256" key="3">
    <source>
        <dbReference type="ARBA" id="ARBA00022723"/>
    </source>
</evidence>
<dbReference type="PANTHER" id="PTHR45668:SF3">
    <property type="entry name" value="SERINE_THREONINE-PROTEIN PHOSPHATASE RDGC"/>
    <property type="match status" value="1"/>
</dbReference>
<dbReference type="EnsemblMetazoa" id="XM_014393243.1">
    <property type="protein sequence ID" value="XP_014248729.1"/>
    <property type="gene ID" value="LOC106666214"/>
</dbReference>
<dbReference type="InterPro" id="IPR051134">
    <property type="entry name" value="PPP_phosphatase"/>
</dbReference>
<comment type="similarity">
    <text evidence="2 10 11">Belongs to the PPP phosphatase family.</text>
</comment>
<name>A0A8I6RRM3_CIMLE</name>
<dbReference type="InterPro" id="IPR018247">
    <property type="entry name" value="EF_Hand_1_Ca_BS"/>
</dbReference>
<dbReference type="InterPro" id="IPR011992">
    <property type="entry name" value="EF-hand-dom_pair"/>
</dbReference>
<protein>
    <recommendedName>
        <fullName evidence="10">Serine/threonine-protein phosphatase with EF-hands</fullName>
        <ecNumber evidence="10">3.1.3.16</ecNumber>
    </recommendedName>
</protein>
<dbReference type="SMART" id="SM00156">
    <property type="entry name" value="PP2Ac"/>
    <property type="match status" value="1"/>
</dbReference>
<evidence type="ECO:0000256" key="8">
    <source>
        <dbReference type="ARBA" id="ARBA00047761"/>
    </source>
</evidence>
<dbReference type="InterPro" id="IPR004843">
    <property type="entry name" value="Calcineurin-like_PHP"/>
</dbReference>
<feature type="region of interest" description="Disordered" evidence="12">
    <location>
        <begin position="147"/>
        <end position="204"/>
    </location>
</feature>
<dbReference type="GeneID" id="106666214"/>
<comment type="catalytic activity">
    <reaction evidence="9 10 11">
        <text>O-phospho-L-threonyl-[protein] + H2O = L-threonyl-[protein] + phosphate</text>
        <dbReference type="Rhea" id="RHEA:47004"/>
        <dbReference type="Rhea" id="RHEA-COMP:11060"/>
        <dbReference type="Rhea" id="RHEA-COMP:11605"/>
        <dbReference type="ChEBI" id="CHEBI:15377"/>
        <dbReference type="ChEBI" id="CHEBI:30013"/>
        <dbReference type="ChEBI" id="CHEBI:43474"/>
        <dbReference type="ChEBI" id="CHEBI:61977"/>
        <dbReference type="EC" id="3.1.3.16"/>
    </reaction>
</comment>
<dbReference type="PROSITE" id="PS00125">
    <property type="entry name" value="SER_THR_PHOSPHATASE"/>
    <property type="match status" value="1"/>
</dbReference>
<feature type="compositionally biased region" description="Polar residues" evidence="12">
    <location>
        <begin position="192"/>
        <end position="204"/>
    </location>
</feature>
<sequence>MLQCGGRAVASCGCDRKRELSSSTCSSVSSLVEEDKKGKGKGKGKGKEPGKQNAVGAFLASLSPRNLFKGLRRPDHHVMPKAERSMKAAILIQQWYRRYLARMEVRRRYTWTIFQSIEYQGEQDQVKLYNFFNALLTHIPTTGANNQLAGSDATSKSSSTVVKERPMRPGPARTVEEIDTTVETRYEDESPSEASSPTSRTETNYRGIHLGFPMQRKDFDNLIESFRKKKQHRLHAKYVAGILKQAAQHLKKMPNLNQVTTGISKQVTICGDLHGKLDDLLVIFYKNGLPSAENPYIFNGDFVDRGRKGMEVFLLLLTCMLVFPDGIYLNRGNHEDHVMNTRYGFIREVKLKYKHNAERLLKLIETVYRWLPLGTLVNNKVLIVHGGISDSTDIEWLKTIDRQKYLSLLRPPVIDGVVTTSENVNKLEWKQVFDILWSDPQRSDGCVPNSLRGAGTYFGPDVTEKFLNKHNLLYLVRSHECKPDGYEIVHGDKVITIFSASNYYETGSNKGAYLKLVGPELKRHFVQFTAGPKASTAGMLTFRQRVSLIETSAIRELVSKVHSSKNKLLQEFALVDPNATGLINVSDWCIILEKITGLSLPWRMLRTKLATLDPTTGLVQYMTTFQENITKRESDTTVVETLYKNKSSLEAIFRIIDKDNSGYISVEEFKDACQLIGEHLDQSTETAVDICKSMDMNKDGLVDLNEFLETFRLVESQHSIELESEEED</sequence>
<dbReference type="CDD" id="cd00051">
    <property type="entry name" value="EFh"/>
    <property type="match status" value="1"/>
</dbReference>
<evidence type="ECO:0000256" key="6">
    <source>
        <dbReference type="ARBA" id="ARBA00022837"/>
    </source>
</evidence>